<keyword evidence="6" id="KW-1185">Reference proteome</keyword>
<dbReference type="RefSeq" id="WP_020887990.1">
    <property type="nucleotide sequence ID" value="NZ_ATHI01000031.1"/>
</dbReference>
<dbReference type="Gene3D" id="3.40.50.620">
    <property type="entry name" value="HUPs"/>
    <property type="match status" value="1"/>
</dbReference>
<dbReference type="InterPro" id="IPR001962">
    <property type="entry name" value="Asn_synthase"/>
</dbReference>
<name>S7T1W7_9BACT</name>
<dbReference type="GO" id="GO:0004066">
    <property type="term" value="F:asparagine synthase (glutamine-hydrolyzing) activity"/>
    <property type="evidence" value="ECO:0007669"/>
    <property type="project" value="UniProtKB-EC"/>
</dbReference>
<evidence type="ECO:0000256" key="2">
    <source>
        <dbReference type="ARBA" id="ARBA00012737"/>
    </source>
</evidence>
<dbReference type="EMBL" id="ATHI01000031">
    <property type="protein sequence ID" value="EPR30571.1"/>
    <property type="molecule type" value="Genomic_DNA"/>
</dbReference>
<gene>
    <name evidence="5" type="ORF">dsat_1293</name>
</gene>
<protein>
    <recommendedName>
        <fullName evidence="2">asparagine synthase (glutamine-hydrolyzing)</fullName>
        <ecNumber evidence="2">6.3.5.4</ecNumber>
    </recommendedName>
</protein>
<dbReference type="SUPFAM" id="SSF52402">
    <property type="entry name" value="Adenine nucleotide alpha hydrolases-like"/>
    <property type="match status" value="1"/>
</dbReference>
<comment type="catalytic activity">
    <reaction evidence="3">
        <text>L-aspartate + L-glutamine + ATP + H2O = L-asparagine + L-glutamate + AMP + diphosphate + H(+)</text>
        <dbReference type="Rhea" id="RHEA:12228"/>
        <dbReference type="ChEBI" id="CHEBI:15377"/>
        <dbReference type="ChEBI" id="CHEBI:15378"/>
        <dbReference type="ChEBI" id="CHEBI:29985"/>
        <dbReference type="ChEBI" id="CHEBI:29991"/>
        <dbReference type="ChEBI" id="CHEBI:30616"/>
        <dbReference type="ChEBI" id="CHEBI:33019"/>
        <dbReference type="ChEBI" id="CHEBI:58048"/>
        <dbReference type="ChEBI" id="CHEBI:58359"/>
        <dbReference type="ChEBI" id="CHEBI:456215"/>
        <dbReference type="EC" id="6.3.5.4"/>
    </reaction>
</comment>
<evidence type="ECO:0000313" key="5">
    <source>
        <dbReference type="EMBL" id="EPR30571.1"/>
    </source>
</evidence>
<feature type="domain" description="Asparagine synthetase" evidence="4">
    <location>
        <begin position="240"/>
        <end position="309"/>
    </location>
</feature>
<organism evidence="5 6">
    <name type="scientific">Alkalidesulfovibrio alkalitolerans DSM 16529</name>
    <dbReference type="NCBI Taxonomy" id="1121439"/>
    <lineage>
        <taxon>Bacteria</taxon>
        <taxon>Pseudomonadati</taxon>
        <taxon>Thermodesulfobacteriota</taxon>
        <taxon>Desulfovibrionia</taxon>
        <taxon>Desulfovibrionales</taxon>
        <taxon>Desulfovibrionaceae</taxon>
        <taxon>Alkalidesulfovibrio</taxon>
    </lineage>
</organism>
<evidence type="ECO:0000256" key="1">
    <source>
        <dbReference type="ARBA" id="ARBA00005187"/>
    </source>
</evidence>
<dbReference type="eggNOG" id="COG0367">
    <property type="taxonomic scope" value="Bacteria"/>
</dbReference>
<dbReference type="GO" id="GO:0006529">
    <property type="term" value="P:asparagine biosynthetic process"/>
    <property type="evidence" value="ECO:0007669"/>
    <property type="project" value="InterPro"/>
</dbReference>
<accession>S7T1W7</accession>
<dbReference type="EC" id="6.3.5.4" evidence="2"/>
<dbReference type="InterPro" id="IPR014729">
    <property type="entry name" value="Rossmann-like_a/b/a_fold"/>
</dbReference>
<dbReference type="Pfam" id="PF00733">
    <property type="entry name" value="Asn_synthase"/>
    <property type="match status" value="1"/>
</dbReference>
<dbReference type="PANTHER" id="PTHR43284:SF1">
    <property type="entry name" value="ASPARAGINE SYNTHETASE"/>
    <property type="match status" value="1"/>
</dbReference>
<dbReference type="SUPFAM" id="SSF56235">
    <property type="entry name" value="N-terminal nucleophile aminohydrolases (Ntn hydrolases)"/>
    <property type="match status" value="1"/>
</dbReference>
<dbReference type="STRING" id="1121439.dsat_1293"/>
<evidence type="ECO:0000256" key="3">
    <source>
        <dbReference type="ARBA" id="ARBA00048741"/>
    </source>
</evidence>
<dbReference type="InterPro" id="IPR029055">
    <property type="entry name" value="Ntn_hydrolases_N"/>
</dbReference>
<dbReference type="OrthoDB" id="5520547at2"/>
<comment type="caution">
    <text evidence="5">The sequence shown here is derived from an EMBL/GenBank/DDBJ whole genome shotgun (WGS) entry which is preliminary data.</text>
</comment>
<dbReference type="PANTHER" id="PTHR43284">
    <property type="entry name" value="ASPARAGINE SYNTHETASE (GLUTAMINE-HYDROLYZING)"/>
    <property type="match status" value="1"/>
</dbReference>
<dbReference type="PATRIC" id="fig|1121439.3.peg.2677"/>
<comment type="pathway">
    <text evidence="1">Amino-acid biosynthesis; L-asparagine biosynthesis; L-asparagine from L-aspartate (L-Gln route): step 1/1.</text>
</comment>
<dbReference type="Proteomes" id="UP000014975">
    <property type="component" value="Unassembled WGS sequence"/>
</dbReference>
<sequence length="630" mass="70052">MAVVLGMYDADSERLALARARVPASFAGFPHLVRREISFKNLCIWWEASASTPVSHAEEAHGPVRRMVFAVGDPDSPGHKEAAATRLLAEMGDGGRGHAAMIGQDGFHLAVMADETGRIVLGTDALGYFPLCFWEHNGTFIFGTSPGFFTSHPSFSVRPNAFAIASLLLFSHISGGQTVFEGVRRSTPGCCVLWRPGESPREEKADPVTMSDAWFGLAYEDVREKVSGFFGDWFEQIRPNPKVDFFLSGGQDSRLVAAYAGKCLPRESVRAVSLGRDTDMELRFARKVARALGWKHRVADVQEERFAEFASTQLRLESLQGPFVNFSNATGQSLLAESGSPFVSGYCGDIVIGDKHLMAGFSMKSGLFGVDELVNLMNRYGCARDDVARLIAPLGGKEVVDDVIDGLRDDWKGIEGYPFQRSWLFAMTHRARLHVGSIVWRLSLGAWPLLPYLDRRLIEIVSGMPLAFLKDRRLQRDILVRDFPELARLPLDRNSWEPGYLVKPRGRLVYEGLRTVADVSWRLGQAFRRFARAKKTRYYYRTYDFNGPGWRAVRRMAEPFRQDGGSLLNPDIVRSVLPKADTFVPFSDGIVEPWGKKTVAGVLCWGGFRAGHATNDAFGATCEIDAYRGV</sequence>
<dbReference type="AlphaFoldDB" id="S7T1W7"/>
<dbReference type="InterPro" id="IPR051786">
    <property type="entry name" value="ASN_synthetase/amidase"/>
</dbReference>
<reference evidence="5 6" key="1">
    <citation type="journal article" date="2013" name="Genome Announc.">
        <title>Draft genome sequences for three mercury-methylating, sulfate-reducing bacteria.</title>
        <authorList>
            <person name="Brown S.D."/>
            <person name="Hurt R.A.Jr."/>
            <person name="Gilmour C.C."/>
            <person name="Elias D.A."/>
        </authorList>
    </citation>
    <scope>NUCLEOTIDE SEQUENCE [LARGE SCALE GENOMIC DNA]</scope>
    <source>
        <strain evidence="5 6">DSM 16529</strain>
    </source>
</reference>
<proteinExistence type="predicted"/>
<evidence type="ECO:0000313" key="6">
    <source>
        <dbReference type="Proteomes" id="UP000014975"/>
    </source>
</evidence>
<evidence type="ECO:0000259" key="4">
    <source>
        <dbReference type="Pfam" id="PF00733"/>
    </source>
</evidence>
<dbReference type="Gene3D" id="3.60.20.10">
    <property type="entry name" value="Glutamine Phosphoribosylpyrophosphate, subunit 1, domain 1"/>
    <property type="match status" value="1"/>
</dbReference>